<dbReference type="PRINTS" id="PR00368">
    <property type="entry name" value="FADPNR"/>
</dbReference>
<dbReference type="PANTHER" id="PTHR43557:SF2">
    <property type="entry name" value="RIESKE DOMAIN-CONTAINING PROTEIN-RELATED"/>
    <property type="match status" value="1"/>
</dbReference>
<proteinExistence type="predicted"/>
<feature type="domain" description="Reductase C-terminal" evidence="6">
    <location>
        <begin position="321"/>
        <end position="400"/>
    </location>
</feature>
<keyword evidence="2" id="KW-0285">Flavoprotein</keyword>
<evidence type="ECO:0000256" key="1">
    <source>
        <dbReference type="ARBA" id="ARBA00001974"/>
    </source>
</evidence>
<dbReference type="PANTHER" id="PTHR43557">
    <property type="entry name" value="APOPTOSIS-INDUCING FACTOR 1"/>
    <property type="match status" value="1"/>
</dbReference>
<dbReference type="PRINTS" id="PR00411">
    <property type="entry name" value="PNDRDTASEI"/>
</dbReference>
<dbReference type="GO" id="GO:0008860">
    <property type="term" value="F:ferredoxin-NAD+ reductase activity"/>
    <property type="evidence" value="ECO:0007669"/>
    <property type="project" value="UniProtKB-EC"/>
</dbReference>
<keyword evidence="8" id="KW-1185">Reference proteome</keyword>
<evidence type="ECO:0000313" key="7">
    <source>
        <dbReference type="EMBL" id="MDQ0374855.1"/>
    </source>
</evidence>
<accession>A0ABU0EHU4</accession>
<evidence type="ECO:0000313" key="8">
    <source>
        <dbReference type="Proteomes" id="UP001239626"/>
    </source>
</evidence>
<evidence type="ECO:0000259" key="6">
    <source>
        <dbReference type="Pfam" id="PF14759"/>
    </source>
</evidence>
<keyword evidence="7" id="KW-0223">Dioxygenase</keyword>
<dbReference type="GO" id="GO:0051213">
    <property type="term" value="F:dioxygenase activity"/>
    <property type="evidence" value="ECO:0007669"/>
    <property type="project" value="UniProtKB-KW"/>
</dbReference>
<dbReference type="InterPro" id="IPR036188">
    <property type="entry name" value="FAD/NAD-bd_sf"/>
</dbReference>
<dbReference type="InterPro" id="IPR050446">
    <property type="entry name" value="FAD-oxidoreductase/Apoptosis"/>
</dbReference>
<dbReference type="EMBL" id="JAUSVB010000004">
    <property type="protein sequence ID" value="MDQ0374855.1"/>
    <property type="molecule type" value="Genomic_DNA"/>
</dbReference>
<sequence length="402" mass="42079">MAGTVVVGAGLAAAHVVATLREAGYADPVTLVGEEVDRPYERPPLSKAYLQGSAPRDDVFVHPDGWYADHGVETRFGTAATAVDRAARAVALADGLTLGYDHLVIATGSSARTLDVPGAGLDGVHTLRRLGDSDVLRDELAVRSRLVVAGGGWIGLEVAAAARLAGLDVTVLEYAAQPLLRVLGPELGAFFADLHRAHGVDVRTGAGIEAFEGSAGRVTGVRVGGEVVPADVVLVGVGAAPNIGLAAASGLAADPVAGITVDEHLRTADPAVLAAGDVAHAYNTALGHGLRVEHWDNAIRQGALAARSILAQDAVHDWQPYFYTDQYDLGMEYVGHADADDSVVLRGDLRAREVIAFWLRDGRVRAAMNVNVWDVNEQLRALVGRQIEPARLAAQDVPLDAL</sequence>
<dbReference type="Gene3D" id="3.30.390.30">
    <property type="match status" value="1"/>
</dbReference>
<dbReference type="Pfam" id="PF14759">
    <property type="entry name" value="Reductase_C"/>
    <property type="match status" value="1"/>
</dbReference>
<dbReference type="InterPro" id="IPR028202">
    <property type="entry name" value="Reductase_C"/>
</dbReference>
<organism evidence="7 8">
    <name type="scientific">Cellulomonas humilata</name>
    <dbReference type="NCBI Taxonomy" id="144055"/>
    <lineage>
        <taxon>Bacteria</taxon>
        <taxon>Bacillati</taxon>
        <taxon>Actinomycetota</taxon>
        <taxon>Actinomycetes</taxon>
        <taxon>Micrococcales</taxon>
        <taxon>Cellulomonadaceae</taxon>
        <taxon>Cellulomonas</taxon>
    </lineage>
</organism>
<evidence type="ECO:0000256" key="4">
    <source>
        <dbReference type="ARBA" id="ARBA00023002"/>
    </source>
</evidence>
<dbReference type="SUPFAM" id="SSF55424">
    <property type="entry name" value="FAD/NAD-linked reductases, dimerisation (C-terminal) domain"/>
    <property type="match status" value="1"/>
</dbReference>
<feature type="domain" description="FAD/NAD(P)-binding" evidence="5">
    <location>
        <begin position="5"/>
        <end position="302"/>
    </location>
</feature>
<keyword evidence="4 7" id="KW-0560">Oxidoreductase</keyword>
<comment type="caution">
    <text evidence="7">The sequence shown here is derived from an EMBL/GenBank/DDBJ whole genome shotgun (WGS) entry which is preliminary data.</text>
</comment>
<dbReference type="Gene3D" id="3.50.50.60">
    <property type="entry name" value="FAD/NAD(P)-binding domain"/>
    <property type="match status" value="2"/>
</dbReference>
<reference evidence="7 8" key="1">
    <citation type="submission" date="2023-07" db="EMBL/GenBank/DDBJ databases">
        <title>Sorghum-associated microbial communities from plants grown in Nebraska, USA.</title>
        <authorList>
            <person name="Schachtman D."/>
        </authorList>
    </citation>
    <scope>NUCLEOTIDE SEQUENCE [LARGE SCALE GENOMIC DNA]</scope>
    <source>
        <strain evidence="7 8">BE332</strain>
    </source>
</reference>
<comment type="cofactor">
    <cofactor evidence="1">
        <name>FAD</name>
        <dbReference type="ChEBI" id="CHEBI:57692"/>
    </cofactor>
</comment>
<protein>
    <submittedName>
        <fullName evidence="7">3-phenylpropionate/trans-cinnamate dioxygenase ferredoxin reductase subunit</fullName>
        <ecNumber evidence="7">1.18.1.3</ecNumber>
    </submittedName>
</protein>
<dbReference type="SUPFAM" id="SSF51905">
    <property type="entry name" value="FAD/NAD(P)-binding domain"/>
    <property type="match status" value="2"/>
</dbReference>
<evidence type="ECO:0000256" key="2">
    <source>
        <dbReference type="ARBA" id="ARBA00022630"/>
    </source>
</evidence>
<evidence type="ECO:0000256" key="3">
    <source>
        <dbReference type="ARBA" id="ARBA00022827"/>
    </source>
</evidence>
<keyword evidence="3" id="KW-0274">FAD</keyword>
<dbReference type="Pfam" id="PF07992">
    <property type="entry name" value="Pyr_redox_2"/>
    <property type="match status" value="1"/>
</dbReference>
<name>A0ABU0EHU4_9CELL</name>
<dbReference type="InterPro" id="IPR023753">
    <property type="entry name" value="FAD/NAD-binding_dom"/>
</dbReference>
<evidence type="ECO:0000259" key="5">
    <source>
        <dbReference type="Pfam" id="PF07992"/>
    </source>
</evidence>
<dbReference type="Proteomes" id="UP001239626">
    <property type="component" value="Unassembled WGS sequence"/>
</dbReference>
<dbReference type="EC" id="1.18.1.3" evidence="7"/>
<dbReference type="InterPro" id="IPR016156">
    <property type="entry name" value="FAD/NAD-linked_Rdtase_dimer_sf"/>
</dbReference>
<gene>
    <name evidence="7" type="ORF">J2X26_003182</name>
</gene>
<dbReference type="RefSeq" id="WP_307493670.1">
    <property type="nucleotide sequence ID" value="NZ_JAUSVB010000004.1"/>
</dbReference>